<proteinExistence type="predicted"/>
<sequence>MTSQDIARKWVALLGTGIHPDTTGGEYTPPLPKDMRIAYDKDMDQLFKLVSDPYAVILVEMELAGLV</sequence>
<name>A0A6J7WVM4_9CAUD</name>
<protein>
    <submittedName>
        <fullName evidence="1">Uncharacterized protein</fullName>
    </submittedName>
</protein>
<accession>A0A6J7WVM4</accession>
<gene>
    <name evidence="1" type="ORF">UFOVP231_81</name>
</gene>
<dbReference type="EMBL" id="LR798279">
    <property type="protein sequence ID" value="CAB5220174.1"/>
    <property type="molecule type" value="Genomic_DNA"/>
</dbReference>
<reference evidence="1" key="1">
    <citation type="submission" date="2020-05" db="EMBL/GenBank/DDBJ databases">
        <authorList>
            <person name="Chiriac C."/>
            <person name="Salcher M."/>
            <person name="Ghai R."/>
            <person name="Kavagutti S V."/>
        </authorList>
    </citation>
    <scope>NUCLEOTIDE SEQUENCE</scope>
</reference>
<organism evidence="1">
    <name type="scientific">uncultured Caudovirales phage</name>
    <dbReference type="NCBI Taxonomy" id="2100421"/>
    <lineage>
        <taxon>Viruses</taxon>
        <taxon>Duplodnaviria</taxon>
        <taxon>Heunggongvirae</taxon>
        <taxon>Uroviricota</taxon>
        <taxon>Caudoviricetes</taxon>
        <taxon>Peduoviridae</taxon>
        <taxon>Maltschvirus</taxon>
        <taxon>Maltschvirus maltsch</taxon>
    </lineage>
</organism>
<evidence type="ECO:0000313" key="1">
    <source>
        <dbReference type="EMBL" id="CAB5220174.1"/>
    </source>
</evidence>